<keyword evidence="4" id="KW-1185">Reference proteome</keyword>
<gene>
    <name evidence="3" type="ORF">HBH25_14315</name>
</gene>
<dbReference type="SUPFAM" id="SSF53756">
    <property type="entry name" value="UDP-Glycosyltransferase/glycogen phosphorylase"/>
    <property type="match status" value="1"/>
</dbReference>
<protein>
    <submittedName>
        <fullName evidence="3">Glycosyltransferase family 1 protein</fullName>
    </submittedName>
</protein>
<dbReference type="PANTHER" id="PTHR48050:SF13">
    <property type="entry name" value="STEROL 3-BETA-GLUCOSYLTRANSFERASE UGT80A2"/>
    <property type="match status" value="1"/>
</dbReference>
<dbReference type="RefSeq" id="WP_168084592.1">
    <property type="nucleotide sequence ID" value="NZ_JAAVJI010000008.1"/>
</dbReference>
<accession>A0ABX0YGH5</accession>
<dbReference type="InterPro" id="IPR035595">
    <property type="entry name" value="UDP_glycos_trans_CS"/>
</dbReference>
<dbReference type="CDD" id="cd03784">
    <property type="entry name" value="GT1_Gtf-like"/>
    <property type="match status" value="1"/>
</dbReference>
<evidence type="ECO:0000313" key="4">
    <source>
        <dbReference type="Proteomes" id="UP000746535"/>
    </source>
</evidence>
<dbReference type="InterPro" id="IPR050426">
    <property type="entry name" value="Glycosyltransferase_28"/>
</dbReference>
<dbReference type="EMBL" id="JAAVJI010000008">
    <property type="protein sequence ID" value="NJP02020.1"/>
    <property type="molecule type" value="Genomic_DNA"/>
</dbReference>
<keyword evidence="2" id="KW-0328">Glycosyltransferase</keyword>
<comment type="similarity">
    <text evidence="2">Belongs to the UDP-glycosyltransferase family.</text>
</comment>
<dbReference type="PROSITE" id="PS00375">
    <property type="entry name" value="UDPGT"/>
    <property type="match status" value="1"/>
</dbReference>
<comment type="caution">
    <text evidence="3">The sequence shown here is derived from an EMBL/GenBank/DDBJ whole genome shotgun (WGS) entry which is preliminary data.</text>
</comment>
<evidence type="ECO:0000313" key="3">
    <source>
        <dbReference type="EMBL" id="NJP02020.1"/>
    </source>
</evidence>
<name>A0ABX0YGH5_9PSED</name>
<evidence type="ECO:0000256" key="1">
    <source>
        <dbReference type="ARBA" id="ARBA00022679"/>
    </source>
</evidence>
<dbReference type="PANTHER" id="PTHR48050">
    <property type="entry name" value="STEROL 3-BETA-GLUCOSYLTRANSFERASE"/>
    <property type="match status" value="1"/>
</dbReference>
<organism evidence="3 4">
    <name type="scientific">Pseudomonas quercus</name>
    <dbReference type="NCBI Taxonomy" id="2722792"/>
    <lineage>
        <taxon>Bacteria</taxon>
        <taxon>Pseudomonadati</taxon>
        <taxon>Pseudomonadota</taxon>
        <taxon>Gammaproteobacteria</taxon>
        <taxon>Pseudomonadales</taxon>
        <taxon>Pseudomonadaceae</taxon>
        <taxon>Pseudomonas</taxon>
    </lineage>
</organism>
<dbReference type="Proteomes" id="UP000746535">
    <property type="component" value="Unassembled WGS sequence"/>
</dbReference>
<dbReference type="InterPro" id="IPR002213">
    <property type="entry name" value="UDP_glucos_trans"/>
</dbReference>
<keyword evidence="1 2" id="KW-0808">Transferase</keyword>
<reference evidence="3 4" key="1">
    <citation type="submission" date="2020-03" db="EMBL/GenBank/DDBJ databases">
        <authorList>
            <person name="Wang L."/>
            <person name="He N."/>
            <person name="Li Y."/>
            <person name="Fang Y."/>
            <person name="Zhang F."/>
        </authorList>
    </citation>
    <scope>NUCLEOTIDE SEQUENCE [LARGE SCALE GENOMIC DNA]</scope>
    <source>
        <strain evidence="4">hsmgli-8</strain>
    </source>
</reference>
<dbReference type="Gene3D" id="3.40.50.2000">
    <property type="entry name" value="Glycogen Phosphorylase B"/>
    <property type="match status" value="2"/>
</dbReference>
<evidence type="ECO:0000256" key="2">
    <source>
        <dbReference type="RuleBase" id="RU003718"/>
    </source>
</evidence>
<sequence length="426" mass="45181">MSHFGVVAPPLFSHFQAMQALAAALIQRGHHVTFFQQVEAGALIQDSTIGFHPLGLNTHPVGSLANALRHAARPSGLSIHRVIRDLAASTAMLCDELPKAVTALGIDALICDQMEAAGGLVAEALGLPFVSVACALPVNREPGVPLAVMPFKWGEDPRTRTLYDTSARVYDALMAPHRRVVAARAKAFGLPPREGLHECLSGLVQVSQTLPGLEFPRKALPACFHHVGPLRSSDHGTEASRWPIDPGQPFVFASLGTLQGDRYGLFKRITKACRALDVQLLVAHCGGLAPAQAQRLHHLGATWVTDFAHQPTVLRQASAVISHGGLNTVMDAIAAGTPILALPIAFDQPGVAARVQQAGVGVQAWHRSPWQVLARRLATVLDASRYQGALAVLEAQRQAAGGAARAATLIESAVASRRPVYSEATP</sequence>
<dbReference type="Pfam" id="PF00201">
    <property type="entry name" value="UDPGT"/>
    <property type="match status" value="1"/>
</dbReference>
<proteinExistence type="inferred from homology"/>